<keyword evidence="4" id="KW-1185">Reference proteome</keyword>
<gene>
    <name evidence="3" type="ORF">SAMN04488053_101698</name>
</gene>
<evidence type="ECO:0000259" key="2">
    <source>
        <dbReference type="PROSITE" id="PS51352"/>
    </source>
</evidence>
<sequence>MKKIVSILLLVTAIAAGVFVIYQEQQGDTAENSEALNAYMNQQGIERAQPEENEMISFEQIDETGVTPGMMAREFQLPDLHKDEEIALKDLRGNFVIVNMWATWCPPCRDEMPDFVKFYNDYEDDNLEMIGVNMTATERNTEVVSQFVEDFDIPFYTLLDEEGIMENLYDVYVMPSTYIIDPEGRVVMNRPGYISYDILEENYLEIRENYEAGT</sequence>
<name>A0A1H0B003_9BACI</name>
<dbReference type="STRING" id="745820.SAMN04488053_101698"/>
<dbReference type="InterPro" id="IPR050553">
    <property type="entry name" value="Thioredoxin_ResA/DsbE_sf"/>
</dbReference>
<dbReference type="Pfam" id="PF00578">
    <property type="entry name" value="AhpC-TSA"/>
    <property type="match status" value="1"/>
</dbReference>
<organism evidence="3 4">
    <name type="scientific">Alkalicoccus daliensis</name>
    <dbReference type="NCBI Taxonomy" id="745820"/>
    <lineage>
        <taxon>Bacteria</taxon>
        <taxon>Bacillati</taxon>
        <taxon>Bacillota</taxon>
        <taxon>Bacilli</taxon>
        <taxon>Bacillales</taxon>
        <taxon>Bacillaceae</taxon>
        <taxon>Alkalicoccus</taxon>
    </lineage>
</organism>
<evidence type="ECO:0000313" key="4">
    <source>
        <dbReference type="Proteomes" id="UP000198778"/>
    </source>
</evidence>
<dbReference type="Gene3D" id="3.40.30.10">
    <property type="entry name" value="Glutaredoxin"/>
    <property type="match status" value="1"/>
</dbReference>
<dbReference type="PROSITE" id="PS51352">
    <property type="entry name" value="THIOREDOXIN_2"/>
    <property type="match status" value="1"/>
</dbReference>
<dbReference type="InterPro" id="IPR036249">
    <property type="entry name" value="Thioredoxin-like_sf"/>
</dbReference>
<dbReference type="CDD" id="cd02966">
    <property type="entry name" value="TlpA_like_family"/>
    <property type="match status" value="1"/>
</dbReference>
<dbReference type="RefSeq" id="WP_090840599.1">
    <property type="nucleotide sequence ID" value="NZ_FNIL01000001.1"/>
</dbReference>
<feature type="domain" description="Thioredoxin" evidence="2">
    <location>
        <begin position="66"/>
        <end position="209"/>
    </location>
</feature>
<evidence type="ECO:0000313" key="3">
    <source>
        <dbReference type="EMBL" id="SDN39047.1"/>
    </source>
</evidence>
<dbReference type="SUPFAM" id="SSF52833">
    <property type="entry name" value="Thioredoxin-like"/>
    <property type="match status" value="1"/>
</dbReference>
<protein>
    <submittedName>
        <fullName evidence="3">Peroxiredoxin</fullName>
    </submittedName>
</protein>
<proteinExistence type="predicted"/>
<dbReference type="Proteomes" id="UP000198778">
    <property type="component" value="Unassembled WGS sequence"/>
</dbReference>
<dbReference type="EMBL" id="FNIL01000001">
    <property type="protein sequence ID" value="SDN39047.1"/>
    <property type="molecule type" value="Genomic_DNA"/>
</dbReference>
<dbReference type="PANTHER" id="PTHR42852:SF17">
    <property type="entry name" value="THIOREDOXIN-LIKE PROTEIN HI_1115"/>
    <property type="match status" value="1"/>
</dbReference>
<evidence type="ECO:0000256" key="1">
    <source>
        <dbReference type="ARBA" id="ARBA00023157"/>
    </source>
</evidence>
<accession>A0A1H0B003</accession>
<keyword evidence="1" id="KW-1015">Disulfide bond</keyword>
<dbReference type="GO" id="GO:0016491">
    <property type="term" value="F:oxidoreductase activity"/>
    <property type="evidence" value="ECO:0007669"/>
    <property type="project" value="InterPro"/>
</dbReference>
<dbReference type="InterPro" id="IPR013766">
    <property type="entry name" value="Thioredoxin_domain"/>
</dbReference>
<dbReference type="AlphaFoldDB" id="A0A1H0B003"/>
<dbReference type="InterPro" id="IPR000866">
    <property type="entry name" value="AhpC/TSA"/>
</dbReference>
<dbReference type="InterPro" id="IPR017937">
    <property type="entry name" value="Thioredoxin_CS"/>
</dbReference>
<reference evidence="4" key="1">
    <citation type="submission" date="2016-10" db="EMBL/GenBank/DDBJ databases">
        <authorList>
            <person name="Varghese N."/>
            <person name="Submissions S."/>
        </authorList>
    </citation>
    <scope>NUCLEOTIDE SEQUENCE [LARGE SCALE GENOMIC DNA]</scope>
    <source>
        <strain evidence="4">CGMCC 1.10369</strain>
    </source>
</reference>
<dbReference type="OrthoDB" id="25753at2"/>
<dbReference type="GO" id="GO:0016209">
    <property type="term" value="F:antioxidant activity"/>
    <property type="evidence" value="ECO:0007669"/>
    <property type="project" value="InterPro"/>
</dbReference>
<dbReference type="PANTHER" id="PTHR42852">
    <property type="entry name" value="THIOL:DISULFIDE INTERCHANGE PROTEIN DSBE"/>
    <property type="match status" value="1"/>
</dbReference>
<dbReference type="PROSITE" id="PS00194">
    <property type="entry name" value="THIOREDOXIN_1"/>
    <property type="match status" value="1"/>
</dbReference>